<dbReference type="EMBL" id="CAJOBG010001674">
    <property type="protein sequence ID" value="CAF3949332.1"/>
    <property type="molecule type" value="Genomic_DNA"/>
</dbReference>
<proteinExistence type="predicted"/>
<gene>
    <name evidence="1" type="ORF">OVN521_LOCUS12148</name>
</gene>
<accession>A0A819KP55</accession>
<dbReference type="Gene3D" id="2.100.10.20">
    <property type="entry name" value="Vitelline membrane outer layer protein I (VOMI)"/>
    <property type="match status" value="1"/>
</dbReference>
<dbReference type="AlphaFoldDB" id="A0A819KP55"/>
<comment type="caution">
    <text evidence="1">The sequence shown here is derived from an EMBL/GenBank/DDBJ whole genome shotgun (WGS) entry which is preliminary data.</text>
</comment>
<dbReference type="SUPFAM" id="SSF51092">
    <property type="entry name" value="Vitelline membrane outer protein-I (VMO-I)"/>
    <property type="match status" value="1"/>
</dbReference>
<keyword evidence="2" id="KW-1185">Reference proteome</keyword>
<reference evidence="1" key="1">
    <citation type="submission" date="2021-02" db="EMBL/GenBank/DDBJ databases">
        <authorList>
            <person name="Nowell W R."/>
        </authorList>
    </citation>
    <scope>NUCLEOTIDE SEQUENCE</scope>
</reference>
<sequence>MLCQFDKLFQFGKQYLITGLSVNIAEVKSWFRFADWAYLWGRQLLARFIPLSSLDLGQQVRSILPSICSFSFQLGYRINWGSEHFCNGKGNFLRVVQFRIEQEQGKDDNTAMNSARFKCCSTF</sequence>
<evidence type="ECO:0000313" key="2">
    <source>
        <dbReference type="Proteomes" id="UP000663866"/>
    </source>
</evidence>
<protein>
    <submittedName>
        <fullName evidence="1">Uncharacterized protein</fullName>
    </submittedName>
</protein>
<dbReference type="Proteomes" id="UP000663866">
    <property type="component" value="Unassembled WGS sequence"/>
</dbReference>
<organism evidence="1 2">
    <name type="scientific">Rotaria magnacalcarata</name>
    <dbReference type="NCBI Taxonomy" id="392030"/>
    <lineage>
        <taxon>Eukaryota</taxon>
        <taxon>Metazoa</taxon>
        <taxon>Spiralia</taxon>
        <taxon>Gnathifera</taxon>
        <taxon>Rotifera</taxon>
        <taxon>Eurotatoria</taxon>
        <taxon>Bdelloidea</taxon>
        <taxon>Philodinida</taxon>
        <taxon>Philodinidae</taxon>
        <taxon>Rotaria</taxon>
    </lineage>
</organism>
<name>A0A819KP55_9BILA</name>
<dbReference type="InterPro" id="IPR036706">
    <property type="entry name" value="VOMI_sf"/>
</dbReference>
<evidence type="ECO:0000313" key="1">
    <source>
        <dbReference type="EMBL" id="CAF3949332.1"/>
    </source>
</evidence>